<dbReference type="Pfam" id="PF00158">
    <property type="entry name" value="Sigma54_activat"/>
    <property type="match status" value="1"/>
</dbReference>
<dbReference type="Gene3D" id="3.40.50.300">
    <property type="entry name" value="P-loop containing nucleotide triphosphate hydrolases"/>
    <property type="match status" value="1"/>
</dbReference>
<dbReference type="SUPFAM" id="SSF54862">
    <property type="entry name" value="4Fe-4S ferredoxins"/>
    <property type="match status" value="1"/>
</dbReference>
<keyword evidence="2" id="KW-1003">Cell membrane</keyword>
<dbReference type="AlphaFoldDB" id="A0AAV1IHT5"/>
<dbReference type="Gene3D" id="2.60.120.10">
    <property type="entry name" value="Jelly Rolls"/>
    <property type="match status" value="1"/>
</dbReference>
<feature type="transmembrane region" description="Helical" evidence="6">
    <location>
        <begin position="518"/>
        <end position="544"/>
    </location>
</feature>
<proteinExistence type="predicted"/>
<evidence type="ECO:0000256" key="5">
    <source>
        <dbReference type="ARBA" id="ARBA00023136"/>
    </source>
</evidence>
<keyword evidence="4" id="KW-0067">ATP-binding</keyword>
<dbReference type="PANTHER" id="PTHR30224">
    <property type="entry name" value="ELECTRON TRANSPORT PROTEIN"/>
    <property type="match status" value="1"/>
</dbReference>
<evidence type="ECO:0000313" key="11">
    <source>
        <dbReference type="Proteomes" id="UP001314263"/>
    </source>
</evidence>
<feature type="domain" description="Sigma-54 factor interaction" evidence="8">
    <location>
        <begin position="229"/>
        <end position="433"/>
    </location>
</feature>
<keyword evidence="6" id="KW-1133">Transmembrane helix</keyword>
<evidence type="ECO:0000259" key="7">
    <source>
        <dbReference type="PROSITE" id="PS50042"/>
    </source>
</evidence>
<keyword evidence="11" id="KW-1185">Reference proteome</keyword>
<dbReference type="PANTHER" id="PTHR30224:SF4">
    <property type="entry name" value="ELECTRON TRANSPORT PROTEIN YCCM-RELATED"/>
    <property type="match status" value="1"/>
</dbReference>
<dbReference type="GO" id="GO:0005886">
    <property type="term" value="C:plasma membrane"/>
    <property type="evidence" value="ECO:0007669"/>
    <property type="project" value="UniProtKB-SubCell"/>
</dbReference>
<dbReference type="CDD" id="cd00038">
    <property type="entry name" value="CAP_ED"/>
    <property type="match status" value="1"/>
</dbReference>
<dbReference type="InterPro" id="IPR027417">
    <property type="entry name" value="P-loop_NTPase"/>
</dbReference>
<dbReference type="InterPro" id="IPR002078">
    <property type="entry name" value="Sigma_54_int"/>
</dbReference>
<evidence type="ECO:0000256" key="6">
    <source>
        <dbReference type="SAM" id="Phobius"/>
    </source>
</evidence>
<keyword evidence="3" id="KW-0547">Nucleotide-binding</keyword>
<feature type="transmembrane region" description="Helical" evidence="6">
    <location>
        <begin position="565"/>
        <end position="584"/>
    </location>
</feature>
<gene>
    <name evidence="10" type="ORF">CVIRNUC_009569</name>
</gene>
<dbReference type="InterPro" id="IPR000595">
    <property type="entry name" value="cNMP-bd_dom"/>
</dbReference>
<evidence type="ECO:0000256" key="2">
    <source>
        <dbReference type="ARBA" id="ARBA00022475"/>
    </source>
</evidence>
<dbReference type="EMBL" id="CAUYUE010000014">
    <property type="protein sequence ID" value="CAK0786356.1"/>
    <property type="molecule type" value="Genomic_DNA"/>
</dbReference>
<dbReference type="PROSITE" id="PS00198">
    <property type="entry name" value="4FE4S_FER_1"/>
    <property type="match status" value="1"/>
</dbReference>
<keyword evidence="6" id="KW-0812">Transmembrane</keyword>
<evidence type="ECO:0000256" key="1">
    <source>
        <dbReference type="ARBA" id="ARBA00004236"/>
    </source>
</evidence>
<evidence type="ECO:0000259" key="8">
    <source>
        <dbReference type="PROSITE" id="PS50045"/>
    </source>
</evidence>
<dbReference type="InterPro" id="IPR052378">
    <property type="entry name" value="NosR_regulator"/>
</dbReference>
<feature type="transmembrane region" description="Helical" evidence="6">
    <location>
        <begin position="766"/>
        <end position="791"/>
    </location>
</feature>
<dbReference type="GO" id="GO:0005524">
    <property type="term" value="F:ATP binding"/>
    <property type="evidence" value="ECO:0007669"/>
    <property type="project" value="InterPro"/>
</dbReference>
<accession>A0AAV1IHT5</accession>
<protein>
    <submittedName>
        <fullName evidence="10">Uncharacterized protein</fullName>
    </submittedName>
</protein>
<dbReference type="GO" id="GO:0006355">
    <property type="term" value="P:regulation of DNA-templated transcription"/>
    <property type="evidence" value="ECO:0007669"/>
    <property type="project" value="InterPro"/>
</dbReference>
<name>A0AAV1IHT5_9CHLO</name>
<feature type="transmembrane region" description="Helical" evidence="6">
    <location>
        <begin position="865"/>
        <end position="885"/>
    </location>
</feature>
<dbReference type="CDD" id="cd00009">
    <property type="entry name" value="AAA"/>
    <property type="match status" value="1"/>
</dbReference>
<dbReference type="PROSITE" id="PS50045">
    <property type="entry name" value="SIGMA54_INTERACT_4"/>
    <property type="match status" value="1"/>
</dbReference>
<comment type="subcellular location">
    <subcellularLocation>
        <location evidence="1">Cell membrane</location>
    </subcellularLocation>
</comment>
<organism evidence="10 11">
    <name type="scientific">Coccomyxa viridis</name>
    <dbReference type="NCBI Taxonomy" id="1274662"/>
    <lineage>
        <taxon>Eukaryota</taxon>
        <taxon>Viridiplantae</taxon>
        <taxon>Chlorophyta</taxon>
        <taxon>core chlorophytes</taxon>
        <taxon>Trebouxiophyceae</taxon>
        <taxon>Trebouxiophyceae incertae sedis</taxon>
        <taxon>Coccomyxaceae</taxon>
        <taxon>Coccomyxa</taxon>
    </lineage>
</organism>
<feature type="domain" description="4Fe-4S ferredoxin-type" evidence="9">
    <location>
        <begin position="681"/>
        <end position="710"/>
    </location>
</feature>
<evidence type="ECO:0000313" key="10">
    <source>
        <dbReference type="EMBL" id="CAK0786356.1"/>
    </source>
</evidence>
<dbReference type="Pfam" id="PF12801">
    <property type="entry name" value="Fer4_5"/>
    <property type="match status" value="2"/>
</dbReference>
<evidence type="ECO:0000259" key="9">
    <source>
        <dbReference type="PROSITE" id="PS51379"/>
    </source>
</evidence>
<evidence type="ECO:0000256" key="4">
    <source>
        <dbReference type="ARBA" id="ARBA00022840"/>
    </source>
</evidence>
<dbReference type="Pfam" id="PF25601">
    <property type="entry name" value="AAA_lid_14"/>
    <property type="match status" value="1"/>
</dbReference>
<keyword evidence="5 6" id="KW-0472">Membrane</keyword>
<feature type="transmembrane region" description="Helical" evidence="6">
    <location>
        <begin position="812"/>
        <end position="833"/>
    </location>
</feature>
<evidence type="ECO:0000256" key="3">
    <source>
        <dbReference type="ARBA" id="ARBA00022741"/>
    </source>
</evidence>
<dbReference type="PROSITE" id="PS50042">
    <property type="entry name" value="CNMP_BINDING_3"/>
    <property type="match status" value="1"/>
</dbReference>
<dbReference type="SUPFAM" id="SSF51206">
    <property type="entry name" value="cAMP-binding domain-like"/>
    <property type="match status" value="1"/>
</dbReference>
<dbReference type="InterPro" id="IPR014710">
    <property type="entry name" value="RmlC-like_jellyroll"/>
</dbReference>
<comment type="caution">
    <text evidence="10">The sequence shown here is derived from an EMBL/GenBank/DDBJ whole genome shotgun (WGS) entry which is preliminary data.</text>
</comment>
<dbReference type="InterPro" id="IPR058031">
    <property type="entry name" value="AAA_lid_NorR"/>
</dbReference>
<sequence length="919" mass="101830">MHLCDTLSSNLRIYKPKGACLTPPIQKKRTPVYRSRYLDFSYVSTTSRQLCPLRASLVCSALAQAPIAQRYERQTAKAEEWLVGQQLFTGLSSDVISDLAQACQSEEVYKGQVIEVRGTKLQDLLIVREGSAQQEGQADARGPGTFLGLEDVLLEKGLANSIVAVTDVVLWRVSSKALKAILRSCPDLSLHLFRAAFGQLEARTEELQTEAAKWQELRPYLVSSPKRGVIGNSRYARRLRSQILAAAKAGNRRPVYLYGEPGLEKDELAALIHFGSARRNNPMARVDCAQLNPSRAAELLGSTRQQSWLAKLDGGSLLLNNVHQVPSYARPYILDLLKASSDLQGRSSGVRVLMNSEQHCPDLEALAEVIKVPPLRLRPADVADMAVYFSRQLSKRSAVRQLGLTSGAVRQLESYDFPNNIQELESIVGRAMRQAAQSLGAAEVPEDVFWYAKQAQDRFRVNLFKVFSPLQRFARSDLWPDVINFKLTAYIYPAYVLLLLLGPQERSTNFGLNLFWCYWWPVIFMVYPFLGRIWCSVCPFMIYGELVQQWRLAQGAVLLKWPHKSVGSWGPWFLWGLFAAILVWEEVWDLPNTAYLSAWLLIIITAGAMACSWFFERRLWCRHLCPIGGMNGLYAKLSMTELRAHSGICSGNCSTYHCYKGGPEEPPAGLATAGCPVYSHPAQLVDNRNCVLCMTCDKACPHDSVELRLRPPGIDLWTTHKPMAAELALQFTLLGAVYLHHLPQLLRQFGVDDDVVASQLQHCAVSAVVLLLPACLALLAHLALPLADMALQQAGMVSGKQGAQVGRPFMDVAYGYLPLVWAATLSHYLLMFLGEAGRILPVTAVTVGLGSWSSELPVFVEDGSVIAFLQGAVLIAGAGLSLALTRKLSQRPWLRTLPQCCMTAAFAAEAWHLILGSQM</sequence>
<reference evidence="10 11" key="1">
    <citation type="submission" date="2023-10" db="EMBL/GenBank/DDBJ databases">
        <authorList>
            <person name="Maclean D."/>
            <person name="Macfadyen A."/>
        </authorList>
    </citation>
    <scope>NUCLEOTIDE SEQUENCE [LARGE SCALE GENOMIC DNA]</scope>
</reference>
<dbReference type="Gene3D" id="1.10.8.60">
    <property type="match status" value="1"/>
</dbReference>
<dbReference type="Proteomes" id="UP001314263">
    <property type="component" value="Unassembled WGS sequence"/>
</dbReference>
<dbReference type="SUPFAM" id="SSF52540">
    <property type="entry name" value="P-loop containing nucleoside triphosphate hydrolases"/>
    <property type="match status" value="1"/>
</dbReference>
<dbReference type="PROSITE" id="PS51379">
    <property type="entry name" value="4FE4S_FER_2"/>
    <property type="match status" value="1"/>
</dbReference>
<dbReference type="InterPro" id="IPR018490">
    <property type="entry name" value="cNMP-bd_dom_sf"/>
</dbReference>
<feature type="transmembrane region" description="Helical" evidence="6">
    <location>
        <begin position="596"/>
        <end position="615"/>
    </location>
</feature>
<dbReference type="InterPro" id="IPR017896">
    <property type="entry name" value="4Fe4S_Fe-S-bd"/>
</dbReference>
<feature type="domain" description="Cyclic nucleotide-binding" evidence="7">
    <location>
        <begin position="87"/>
        <end position="188"/>
    </location>
</feature>
<dbReference type="InterPro" id="IPR017900">
    <property type="entry name" value="4Fe4S_Fe_S_CS"/>
</dbReference>